<dbReference type="PANTHER" id="PTHR37461:SF1">
    <property type="entry name" value="ANTI-SIGMA-K FACTOR RSKA"/>
    <property type="match status" value="1"/>
</dbReference>
<dbReference type="EMBL" id="NISI01000005">
    <property type="protein sequence ID" value="OWR03445.1"/>
    <property type="molecule type" value="Genomic_DNA"/>
</dbReference>
<dbReference type="GO" id="GO:0016989">
    <property type="term" value="F:sigma factor antagonist activity"/>
    <property type="evidence" value="ECO:0007669"/>
    <property type="project" value="TreeGrafter"/>
</dbReference>
<proteinExistence type="predicted"/>
<keyword evidence="4" id="KW-1185">Reference proteome</keyword>
<dbReference type="Pfam" id="PF10099">
    <property type="entry name" value="RskA_C"/>
    <property type="match status" value="1"/>
</dbReference>
<dbReference type="InterPro" id="IPR018764">
    <property type="entry name" value="RskA_C"/>
</dbReference>
<reference evidence="3 4" key="1">
    <citation type="journal article" date="2007" name="Int. J. Syst. Evol. Microbiol.">
        <title>Description of Pelomonas aquatica sp. nov. and Pelomonas puraquae sp. nov., isolated from industrial and haemodialysis water.</title>
        <authorList>
            <person name="Gomila M."/>
            <person name="Bowien B."/>
            <person name="Falsen E."/>
            <person name="Moore E.R."/>
            <person name="Lalucat J."/>
        </authorList>
    </citation>
    <scope>NUCLEOTIDE SEQUENCE [LARGE SCALE GENOMIC DNA]</scope>
    <source>
        <strain evidence="3 4">CCUG 52769</strain>
    </source>
</reference>
<evidence type="ECO:0000259" key="2">
    <source>
        <dbReference type="Pfam" id="PF10099"/>
    </source>
</evidence>
<name>A0A254N607_9BURK</name>
<evidence type="ECO:0000313" key="4">
    <source>
        <dbReference type="Proteomes" id="UP000197446"/>
    </source>
</evidence>
<dbReference type="Proteomes" id="UP000197446">
    <property type="component" value="Unassembled WGS sequence"/>
</dbReference>
<keyword evidence="1" id="KW-1133">Transmembrane helix</keyword>
<dbReference type="RefSeq" id="WP_088483681.1">
    <property type="nucleotide sequence ID" value="NZ_NISI01000005.1"/>
</dbReference>
<comment type="caution">
    <text evidence="3">The sequence shown here is derived from an EMBL/GenBank/DDBJ whole genome shotgun (WGS) entry which is preliminary data.</text>
</comment>
<protein>
    <recommendedName>
        <fullName evidence="2">Anti-sigma K factor RskA C-terminal domain-containing protein</fullName>
    </recommendedName>
</protein>
<evidence type="ECO:0000256" key="1">
    <source>
        <dbReference type="SAM" id="Phobius"/>
    </source>
</evidence>
<dbReference type="PANTHER" id="PTHR37461">
    <property type="entry name" value="ANTI-SIGMA-K FACTOR RSKA"/>
    <property type="match status" value="1"/>
</dbReference>
<dbReference type="OrthoDB" id="8617430at2"/>
<keyword evidence="1" id="KW-0472">Membrane</keyword>
<feature type="transmembrane region" description="Helical" evidence="1">
    <location>
        <begin position="89"/>
        <end position="110"/>
    </location>
</feature>
<accession>A0A254N607</accession>
<keyword evidence="1" id="KW-0812">Transmembrane</keyword>
<gene>
    <name evidence="3" type="ORF">CDO81_13160</name>
</gene>
<dbReference type="GO" id="GO:0006417">
    <property type="term" value="P:regulation of translation"/>
    <property type="evidence" value="ECO:0007669"/>
    <property type="project" value="TreeGrafter"/>
</dbReference>
<sequence length="226" mass="23112">MDYSKRELADRLAAEYALGTLRGGARRRLQQLLPAHPALAAAVRGWEARMQTLAAPLPEMAPSPRVWQQVQATLFTPAGAPQRWWQGLAVWRGLSAVAVAATLALAVVVVQPPPVQPPLVVVLNGTPDGAALVSAGFVASISADGRALVLKPLGTAQVADGRALELWAVPSGAAPRSLGLVSAQGSTTVLRNEILKGAQALAVSLEPAGGSPTGAPTGPIVSVGSI</sequence>
<evidence type="ECO:0000313" key="3">
    <source>
        <dbReference type="EMBL" id="OWR03445.1"/>
    </source>
</evidence>
<organism evidence="3 4">
    <name type="scientific">Roseateles puraquae</name>
    <dbReference type="NCBI Taxonomy" id="431059"/>
    <lineage>
        <taxon>Bacteria</taxon>
        <taxon>Pseudomonadati</taxon>
        <taxon>Pseudomonadota</taxon>
        <taxon>Betaproteobacteria</taxon>
        <taxon>Burkholderiales</taxon>
        <taxon>Sphaerotilaceae</taxon>
        <taxon>Roseateles</taxon>
    </lineage>
</organism>
<dbReference type="AlphaFoldDB" id="A0A254N607"/>
<dbReference type="InterPro" id="IPR051474">
    <property type="entry name" value="Anti-sigma-K/W_factor"/>
</dbReference>
<dbReference type="GO" id="GO:0005886">
    <property type="term" value="C:plasma membrane"/>
    <property type="evidence" value="ECO:0007669"/>
    <property type="project" value="InterPro"/>
</dbReference>
<feature type="domain" description="Anti-sigma K factor RskA C-terminal" evidence="2">
    <location>
        <begin position="97"/>
        <end position="220"/>
    </location>
</feature>